<dbReference type="RefSeq" id="WP_208596578.1">
    <property type="nucleotide sequence ID" value="NZ_FMXO01000006.1"/>
</dbReference>
<sequence length="259" mass="27914">MSFRTMTIASCLSIGLSLVILGCGQQPASAPQAGNGPRTVQQLDTPVQKTSYAIGLDIGTNISQGDLDVDADALAQGLRDGLGLGGEPLMTQAEQQEVLMVLQQELMQRQMEMIQRQSSENLEEGRAFMEEFQEQEGVQATESGILYRVITEGDGETPTAEDIVTVHYTGTLVDGTVFDSSVERGEPATFPLQGVIPGWTEILQMMPQGSKWEVVIPPDMAYGQQQAGPIIQPNSTLVFEIELLDVVQANNAEGNASIQ</sequence>
<keyword evidence="3 5" id="KW-0697">Rotamase</keyword>
<dbReference type="NCBIfam" id="NF008602">
    <property type="entry name" value="PRK11570.1"/>
    <property type="match status" value="1"/>
</dbReference>
<evidence type="ECO:0000256" key="4">
    <source>
        <dbReference type="ARBA" id="ARBA00023235"/>
    </source>
</evidence>
<feature type="signal peptide" evidence="7">
    <location>
        <begin position="1"/>
        <end position="22"/>
    </location>
</feature>
<comment type="catalytic activity">
    <reaction evidence="1 5 6">
        <text>[protein]-peptidylproline (omega=180) = [protein]-peptidylproline (omega=0)</text>
        <dbReference type="Rhea" id="RHEA:16237"/>
        <dbReference type="Rhea" id="RHEA-COMP:10747"/>
        <dbReference type="Rhea" id="RHEA-COMP:10748"/>
        <dbReference type="ChEBI" id="CHEBI:83833"/>
        <dbReference type="ChEBI" id="CHEBI:83834"/>
        <dbReference type="EC" id="5.2.1.8"/>
    </reaction>
</comment>
<evidence type="ECO:0000256" key="1">
    <source>
        <dbReference type="ARBA" id="ARBA00000971"/>
    </source>
</evidence>
<comment type="similarity">
    <text evidence="2 6">Belongs to the FKBP-type PPIase family.</text>
</comment>
<dbReference type="Gene3D" id="1.10.287.460">
    <property type="entry name" value="Peptidyl-prolyl cis-trans isomerase, FKBP-type, N-terminal domain"/>
    <property type="match status" value="1"/>
</dbReference>
<dbReference type="InterPro" id="IPR001179">
    <property type="entry name" value="PPIase_FKBP_dom"/>
</dbReference>
<dbReference type="GO" id="GO:0003755">
    <property type="term" value="F:peptidyl-prolyl cis-trans isomerase activity"/>
    <property type="evidence" value="ECO:0007669"/>
    <property type="project" value="UniProtKB-UniRule"/>
</dbReference>
<keyword evidence="4 5" id="KW-0413">Isomerase</keyword>
<dbReference type="FunFam" id="3.10.50.40:FF:000004">
    <property type="entry name" value="Peptidyl-prolyl cis-trans isomerase"/>
    <property type="match status" value="1"/>
</dbReference>
<dbReference type="Pfam" id="PF01346">
    <property type="entry name" value="FKBP_N"/>
    <property type="match status" value="1"/>
</dbReference>
<dbReference type="EC" id="5.2.1.8" evidence="6"/>
<feature type="domain" description="PPIase FKBP-type" evidence="8">
    <location>
        <begin position="161"/>
        <end position="247"/>
    </location>
</feature>
<dbReference type="PANTHER" id="PTHR43811:SF19">
    <property type="entry name" value="39 KDA FK506-BINDING NUCLEAR PROTEIN"/>
    <property type="match status" value="1"/>
</dbReference>
<dbReference type="STRING" id="617002.SAMN05660653_01200"/>
<name>A0A1G6BXY8_9BACT</name>
<evidence type="ECO:0000256" key="7">
    <source>
        <dbReference type="SAM" id="SignalP"/>
    </source>
</evidence>
<dbReference type="InterPro" id="IPR036944">
    <property type="entry name" value="PPIase_FKBP_N_sf"/>
</dbReference>
<dbReference type="Gene3D" id="3.10.50.40">
    <property type="match status" value="1"/>
</dbReference>
<dbReference type="PANTHER" id="PTHR43811">
    <property type="entry name" value="FKBP-TYPE PEPTIDYL-PROLYL CIS-TRANS ISOMERASE FKPA"/>
    <property type="match status" value="1"/>
</dbReference>
<evidence type="ECO:0000313" key="10">
    <source>
        <dbReference type="Proteomes" id="UP000198771"/>
    </source>
</evidence>
<organism evidence="9 10">
    <name type="scientific">Desulfonatronum thiosulfatophilum</name>
    <dbReference type="NCBI Taxonomy" id="617002"/>
    <lineage>
        <taxon>Bacteria</taxon>
        <taxon>Pseudomonadati</taxon>
        <taxon>Thermodesulfobacteriota</taxon>
        <taxon>Desulfovibrionia</taxon>
        <taxon>Desulfovibrionales</taxon>
        <taxon>Desulfonatronaceae</taxon>
        <taxon>Desulfonatronum</taxon>
    </lineage>
</organism>
<dbReference type="InterPro" id="IPR000774">
    <property type="entry name" value="PPIase_FKBP_N"/>
</dbReference>
<dbReference type="PROSITE" id="PS51257">
    <property type="entry name" value="PROKAR_LIPOPROTEIN"/>
    <property type="match status" value="1"/>
</dbReference>
<proteinExistence type="inferred from homology"/>
<evidence type="ECO:0000256" key="5">
    <source>
        <dbReference type="PROSITE-ProRule" id="PRU00277"/>
    </source>
</evidence>
<evidence type="ECO:0000256" key="2">
    <source>
        <dbReference type="ARBA" id="ARBA00006577"/>
    </source>
</evidence>
<evidence type="ECO:0000256" key="6">
    <source>
        <dbReference type="RuleBase" id="RU003915"/>
    </source>
</evidence>
<keyword evidence="7" id="KW-0732">Signal</keyword>
<evidence type="ECO:0000313" key="9">
    <source>
        <dbReference type="EMBL" id="SDB25447.1"/>
    </source>
</evidence>
<dbReference type="GO" id="GO:0006457">
    <property type="term" value="P:protein folding"/>
    <property type="evidence" value="ECO:0007669"/>
    <property type="project" value="InterPro"/>
</dbReference>
<dbReference type="SUPFAM" id="SSF54534">
    <property type="entry name" value="FKBP-like"/>
    <property type="match status" value="1"/>
</dbReference>
<dbReference type="InterPro" id="IPR046357">
    <property type="entry name" value="PPIase_dom_sf"/>
</dbReference>
<evidence type="ECO:0000259" key="8">
    <source>
        <dbReference type="PROSITE" id="PS50059"/>
    </source>
</evidence>
<dbReference type="AlphaFoldDB" id="A0A1G6BXY8"/>
<keyword evidence="10" id="KW-1185">Reference proteome</keyword>
<feature type="chain" id="PRO_5011449055" description="Peptidyl-prolyl cis-trans isomerase" evidence="7">
    <location>
        <begin position="23"/>
        <end position="259"/>
    </location>
</feature>
<dbReference type="Proteomes" id="UP000198771">
    <property type="component" value="Unassembled WGS sequence"/>
</dbReference>
<reference evidence="9 10" key="1">
    <citation type="submission" date="2016-10" db="EMBL/GenBank/DDBJ databases">
        <authorList>
            <person name="de Groot N.N."/>
        </authorList>
    </citation>
    <scope>NUCLEOTIDE SEQUENCE [LARGE SCALE GENOMIC DNA]</scope>
    <source>
        <strain evidence="9 10">ASO4-2</strain>
    </source>
</reference>
<protein>
    <recommendedName>
        <fullName evidence="6">Peptidyl-prolyl cis-trans isomerase</fullName>
        <ecNumber evidence="6">5.2.1.8</ecNumber>
    </recommendedName>
</protein>
<dbReference type="Pfam" id="PF00254">
    <property type="entry name" value="FKBP_C"/>
    <property type="match status" value="1"/>
</dbReference>
<gene>
    <name evidence="9" type="ORF">SAMN05660653_01200</name>
</gene>
<accession>A0A1G6BXY8</accession>
<evidence type="ECO:0000256" key="3">
    <source>
        <dbReference type="ARBA" id="ARBA00023110"/>
    </source>
</evidence>
<dbReference type="EMBL" id="FMXO01000006">
    <property type="protein sequence ID" value="SDB25447.1"/>
    <property type="molecule type" value="Genomic_DNA"/>
</dbReference>
<dbReference type="PROSITE" id="PS50059">
    <property type="entry name" value="FKBP_PPIASE"/>
    <property type="match status" value="1"/>
</dbReference>